<evidence type="ECO:0000313" key="3">
    <source>
        <dbReference type="Proteomes" id="UP000018001"/>
    </source>
</evidence>
<dbReference type="eggNOG" id="KOG3007">
    <property type="taxonomic scope" value="Eukaryota"/>
</dbReference>
<comment type="caution">
    <text evidence="2">The sequence shown here is derived from an EMBL/GenBank/DDBJ whole genome shotgun (WGS) entry which is preliminary data.</text>
</comment>
<dbReference type="PANTHER" id="PTHR13812">
    <property type="entry name" value="KETIMINE REDUCTASE MU-CRYSTALLIN"/>
    <property type="match status" value="1"/>
</dbReference>
<dbReference type="HOGENOM" id="CLU_042088_0_1_1"/>
<gene>
    <name evidence="2" type="ORF">PVAR5_3016</name>
</gene>
<dbReference type="Gene3D" id="3.30.1780.10">
    <property type="entry name" value="ornithine cyclodeaminase, domain 1"/>
    <property type="match status" value="1"/>
</dbReference>
<dbReference type="PANTHER" id="PTHR13812:SF19">
    <property type="entry name" value="KETIMINE REDUCTASE MU-CRYSTALLIN"/>
    <property type="match status" value="1"/>
</dbReference>
<dbReference type="AlphaFoldDB" id="V5FXF9"/>
<dbReference type="GO" id="GO:0005737">
    <property type="term" value="C:cytoplasm"/>
    <property type="evidence" value="ECO:0007669"/>
    <property type="project" value="TreeGrafter"/>
</dbReference>
<evidence type="ECO:0000313" key="2">
    <source>
        <dbReference type="EMBL" id="GAD94391.1"/>
    </source>
</evidence>
<dbReference type="InterPro" id="IPR036291">
    <property type="entry name" value="NAD(P)-bd_dom_sf"/>
</dbReference>
<accession>V5FXF9</accession>
<dbReference type="Pfam" id="PF02423">
    <property type="entry name" value="OCD_Mu_crystall"/>
    <property type="match status" value="1"/>
</dbReference>
<comment type="similarity">
    <text evidence="1">Belongs to the ornithine cyclodeaminase/mu-crystallin family.</text>
</comment>
<dbReference type="SUPFAM" id="SSF51735">
    <property type="entry name" value="NAD(P)-binding Rossmann-fold domains"/>
    <property type="match status" value="1"/>
</dbReference>
<name>V5FXF9_BYSSN</name>
<dbReference type="InterPro" id="IPR023401">
    <property type="entry name" value="ODC_N"/>
</dbReference>
<dbReference type="OrthoDB" id="41492at2759"/>
<dbReference type="InterPro" id="IPR003462">
    <property type="entry name" value="ODC_Mu_crystall"/>
</dbReference>
<protein>
    <recommendedName>
        <fullName evidence="4">Ornithine cyclodeaminase</fullName>
    </recommendedName>
</protein>
<evidence type="ECO:0000256" key="1">
    <source>
        <dbReference type="ARBA" id="ARBA00008903"/>
    </source>
</evidence>
<sequence length="381" mass="41650">MESCTVLGEKVVQEILTSLSRDEIHEFLNTVATSLLQFSTSDERSFQPEPAVVTRPNGVKTLFRAFTSPEYVGTKIIVDPSLSSIQTASSRDGTTNANKPSLHGLLILCDKDGLPRGIINADEITAYRTSLSVMIPFVWREKAAQIVVFGAGKQALWHIRLALALRGDEIEQITIVNRSAERSRSLISQIKEENHSRWKSSAQLDALEFTNAEFQTRLEGVLVTADVVFCTTPSGSPLFPARYLRRQVSEISGCYVSSIGSWQPNMIELDPELLQDAVTSSSGYNPRGGAGGSVIVDDREVAQTSCGEIIQSNLKAEKLVEVGEIMNLKDYHSNNEPLKKWLGKGLVIYKSVGVSITDLAASMAILSLASQRGKGLSVQDF</sequence>
<reference evidence="3" key="1">
    <citation type="journal article" date="2014" name="Genome Announc.">
        <title>Draft genome sequence of the formaldehyde-resistant fungus Byssochlamys spectabilis No. 5 (anamorph Paecilomyces variotii No. 5) (NBRC109023).</title>
        <authorList>
            <person name="Oka T."/>
            <person name="Ekino K."/>
            <person name="Fukuda K."/>
            <person name="Nomura Y."/>
        </authorList>
    </citation>
    <scope>NUCLEOTIDE SEQUENCE [LARGE SCALE GENOMIC DNA]</scope>
    <source>
        <strain evidence="3">No. 5 / NBRC 109023</strain>
    </source>
</reference>
<dbReference type="FunCoup" id="V5FXF9">
    <property type="interactions" value="14"/>
</dbReference>
<proteinExistence type="inferred from homology"/>
<dbReference type="EMBL" id="BAUL01000090">
    <property type="protein sequence ID" value="GAD94391.1"/>
    <property type="molecule type" value="Genomic_DNA"/>
</dbReference>
<dbReference type="Proteomes" id="UP000018001">
    <property type="component" value="Unassembled WGS sequence"/>
</dbReference>
<organism evidence="2 3">
    <name type="scientific">Byssochlamys spectabilis (strain No. 5 / NBRC 109023)</name>
    <name type="common">Paecilomyces variotii</name>
    <dbReference type="NCBI Taxonomy" id="1356009"/>
    <lineage>
        <taxon>Eukaryota</taxon>
        <taxon>Fungi</taxon>
        <taxon>Dikarya</taxon>
        <taxon>Ascomycota</taxon>
        <taxon>Pezizomycotina</taxon>
        <taxon>Eurotiomycetes</taxon>
        <taxon>Eurotiomycetidae</taxon>
        <taxon>Eurotiales</taxon>
        <taxon>Thermoascaceae</taxon>
        <taxon>Paecilomyces</taxon>
    </lineage>
</organism>
<evidence type="ECO:0008006" key="4">
    <source>
        <dbReference type="Google" id="ProtNLM"/>
    </source>
</evidence>
<dbReference type="InParanoid" id="V5FXF9"/>
<keyword evidence="3" id="KW-1185">Reference proteome</keyword>
<dbReference type="Gene3D" id="3.40.50.720">
    <property type="entry name" value="NAD(P)-binding Rossmann-like Domain"/>
    <property type="match status" value="1"/>
</dbReference>